<reference evidence="2 3" key="1">
    <citation type="submission" date="2018-07" db="EMBL/GenBank/DDBJ databases">
        <title>Genomic Encyclopedia of Type Strains, Phase IV (KMG-IV): sequencing the most valuable type-strain genomes for metagenomic binning, comparative biology and taxonomic classification.</title>
        <authorList>
            <person name="Goeker M."/>
        </authorList>
    </citation>
    <scope>NUCLEOTIDE SEQUENCE [LARGE SCALE GENOMIC DNA]</scope>
    <source>
        <strain evidence="2 3">DSM 27016</strain>
    </source>
</reference>
<dbReference type="OrthoDB" id="1738702at2"/>
<name>A0A369ANQ6_9FIRM</name>
<feature type="transmembrane region" description="Helical" evidence="1">
    <location>
        <begin position="114"/>
        <end position="136"/>
    </location>
</feature>
<feature type="transmembrane region" description="Helical" evidence="1">
    <location>
        <begin position="232"/>
        <end position="259"/>
    </location>
</feature>
<evidence type="ECO:0000313" key="2">
    <source>
        <dbReference type="EMBL" id="RCX09958.1"/>
    </source>
</evidence>
<accession>A0A369ANQ6</accession>
<sequence length="325" mass="36879">MFSNLLQVDVLQKIILNIVTVSFWEALFLVIFTYILMGEFAYLEQPEEDEFERLIQKSDYGRVFIPALVGGTTSSILRYTGAALQVSLPLFILSILITIILFGDIFNNSTAAKWILRASAFCLLGIVAMFSSEYLYIPIVIYGTGNSMYEINNNPFLNFALSLPAIIMQYLALAILIAKKRTLSKTIIFKTIFESKLLSTITIFLLIFDIGLMLAIGKLVVFDKILINYSLFVQLLVIISTFLFPILNISVLIWSVYYISNKEKSRQEKASDSIRCLIEKIQSSMDEDNNNAGQIKLNMLSFNYDLLEIADYLSTNNKKGERSNE</sequence>
<dbReference type="EMBL" id="QPJT01000031">
    <property type="protein sequence ID" value="RCX09958.1"/>
    <property type="molecule type" value="Genomic_DNA"/>
</dbReference>
<gene>
    <name evidence="2" type="ORF">DFR58_1312</name>
</gene>
<feature type="transmembrane region" description="Helical" evidence="1">
    <location>
        <begin position="156"/>
        <end position="177"/>
    </location>
</feature>
<evidence type="ECO:0000313" key="3">
    <source>
        <dbReference type="Proteomes" id="UP000253034"/>
    </source>
</evidence>
<keyword evidence="1" id="KW-0812">Transmembrane</keyword>
<dbReference type="Proteomes" id="UP000253034">
    <property type="component" value="Unassembled WGS sequence"/>
</dbReference>
<keyword evidence="3" id="KW-1185">Reference proteome</keyword>
<keyword evidence="1" id="KW-0472">Membrane</keyword>
<evidence type="ECO:0000256" key="1">
    <source>
        <dbReference type="SAM" id="Phobius"/>
    </source>
</evidence>
<protein>
    <submittedName>
        <fullName evidence="2">Uncharacterized protein</fullName>
    </submittedName>
</protein>
<feature type="transmembrane region" description="Helical" evidence="1">
    <location>
        <begin position="197"/>
        <end position="220"/>
    </location>
</feature>
<comment type="caution">
    <text evidence="2">The sequence shown here is derived from an EMBL/GenBank/DDBJ whole genome shotgun (WGS) entry which is preliminary data.</text>
</comment>
<proteinExistence type="predicted"/>
<feature type="transmembrane region" description="Helical" evidence="1">
    <location>
        <begin position="14"/>
        <end position="37"/>
    </location>
</feature>
<dbReference type="AlphaFoldDB" id="A0A369ANQ6"/>
<keyword evidence="1" id="KW-1133">Transmembrane helix</keyword>
<organism evidence="2 3">
    <name type="scientific">Anaerobacterium chartisolvens</name>
    <dbReference type="NCBI Taxonomy" id="1297424"/>
    <lineage>
        <taxon>Bacteria</taxon>
        <taxon>Bacillati</taxon>
        <taxon>Bacillota</taxon>
        <taxon>Clostridia</taxon>
        <taxon>Eubacteriales</taxon>
        <taxon>Oscillospiraceae</taxon>
        <taxon>Anaerobacterium</taxon>
    </lineage>
</organism>
<feature type="transmembrane region" description="Helical" evidence="1">
    <location>
        <begin position="82"/>
        <end position="102"/>
    </location>
</feature>